<evidence type="ECO:0000313" key="6">
    <source>
        <dbReference type="EMBL" id="OWQ95096.1"/>
    </source>
</evidence>
<dbReference type="Proteomes" id="UP000197097">
    <property type="component" value="Unassembled WGS sequence"/>
</dbReference>
<dbReference type="InterPro" id="IPR009057">
    <property type="entry name" value="Homeodomain-like_sf"/>
</dbReference>
<dbReference type="InterPro" id="IPR050109">
    <property type="entry name" value="HTH-type_TetR-like_transc_reg"/>
</dbReference>
<dbReference type="PANTHER" id="PTHR30055:SF234">
    <property type="entry name" value="HTH-TYPE TRANSCRIPTIONAL REGULATOR BETI"/>
    <property type="match status" value="1"/>
</dbReference>
<accession>A0A2D0AMX8</accession>
<evidence type="ECO:0000313" key="7">
    <source>
        <dbReference type="Proteomes" id="UP000197097"/>
    </source>
</evidence>
<dbReference type="OrthoDB" id="5293556at2"/>
<proteinExistence type="predicted"/>
<gene>
    <name evidence="6" type="ORF">CDQ91_14335</name>
</gene>
<feature type="DNA-binding region" description="H-T-H motif" evidence="4">
    <location>
        <begin position="41"/>
        <end position="60"/>
    </location>
</feature>
<dbReference type="EMBL" id="NISJ01000008">
    <property type="protein sequence ID" value="OWQ95096.1"/>
    <property type="molecule type" value="Genomic_DNA"/>
</dbReference>
<evidence type="ECO:0000256" key="3">
    <source>
        <dbReference type="ARBA" id="ARBA00023163"/>
    </source>
</evidence>
<keyword evidence="2 4" id="KW-0238">DNA-binding</keyword>
<sequence>MIRAGTRRERRSQADRSSASELKLLSAAALVLVEEGYSALTFDRIGEVSGFSRGLASQKFGSKDGMVLAVVDYLNARLDSRYAEGRDAAGNPLDEVIAYVRTFLEEIAVDHLSLSYFVLLAATIANKAPTQPAFVEAHQKVKKALVLMIERGQKSGIIRTDVDPETAALSIGSFQLGVATQLRLDPTLDVGKISRWMLPAIRAALEVPGRPDPD</sequence>
<protein>
    <submittedName>
        <fullName evidence="6">TetR family transcriptional regulator</fullName>
    </submittedName>
</protein>
<dbReference type="AlphaFoldDB" id="A0A2D0AMX8"/>
<dbReference type="Gene3D" id="1.10.357.10">
    <property type="entry name" value="Tetracycline Repressor, domain 2"/>
    <property type="match status" value="1"/>
</dbReference>
<evidence type="ECO:0000256" key="2">
    <source>
        <dbReference type="ARBA" id="ARBA00023125"/>
    </source>
</evidence>
<dbReference type="GO" id="GO:0003700">
    <property type="term" value="F:DNA-binding transcription factor activity"/>
    <property type="evidence" value="ECO:0007669"/>
    <property type="project" value="TreeGrafter"/>
</dbReference>
<evidence type="ECO:0000256" key="1">
    <source>
        <dbReference type="ARBA" id="ARBA00023015"/>
    </source>
</evidence>
<dbReference type="Pfam" id="PF00440">
    <property type="entry name" value="TetR_N"/>
    <property type="match status" value="1"/>
</dbReference>
<dbReference type="PROSITE" id="PS50977">
    <property type="entry name" value="HTH_TETR_2"/>
    <property type="match status" value="1"/>
</dbReference>
<keyword evidence="1" id="KW-0805">Transcription regulation</keyword>
<dbReference type="SUPFAM" id="SSF48498">
    <property type="entry name" value="Tetracyclin repressor-like, C-terminal domain"/>
    <property type="match status" value="1"/>
</dbReference>
<name>A0A2D0AMX8_9SPHN</name>
<dbReference type="RefSeq" id="WP_088473425.1">
    <property type="nucleotide sequence ID" value="NZ_NISJ01000008.1"/>
</dbReference>
<evidence type="ECO:0000256" key="4">
    <source>
        <dbReference type="PROSITE-ProRule" id="PRU00335"/>
    </source>
</evidence>
<feature type="domain" description="HTH tetR-type" evidence="5">
    <location>
        <begin position="18"/>
        <end position="78"/>
    </location>
</feature>
<evidence type="ECO:0000259" key="5">
    <source>
        <dbReference type="PROSITE" id="PS50977"/>
    </source>
</evidence>
<organism evidence="6 7">
    <name type="scientific">Sphingopyxis witflariensis</name>
    <dbReference type="NCBI Taxonomy" id="173675"/>
    <lineage>
        <taxon>Bacteria</taxon>
        <taxon>Pseudomonadati</taxon>
        <taxon>Pseudomonadota</taxon>
        <taxon>Alphaproteobacteria</taxon>
        <taxon>Sphingomonadales</taxon>
        <taxon>Sphingomonadaceae</taxon>
        <taxon>Sphingopyxis</taxon>
    </lineage>
</organism>
<dbReference type="PANTHER" id="PTHR30055">
    <property type="entry name" value="HTH-TYPE TRANSCRIPTIONAL REGULATOR RUTR"/>
    <property type="match status" value="1"/>
</dbReference>
<comment type="caution">
    <text evidence="6">The sequence shown here is derived from an EMBL/GenBank/DDBJ whole genome shotgun (WGS) entry which is preliminary data.</text>
</comment>
<keyword evidence="7" id="KW-1185">Reference proteome</keyword>
<reference evidence="6 7" key="1">
    <citation type="journal article" date="2002" name="Int. J. Syst. Evol. Microbiol.">
        <title>Sphingopyxis witflariensis sp. nov., isolated from activated sludge.</title>
        <authorList>
            <person name="Kampfer P."/>
            <person name="Witzenberger R."/>
            <person name="Denner E.B."/>
            <person name="Busse H.J."/>
            <person name="Neef A."/>
        </authorList>
    </citation>
    <scope>NUCLEOTIDE SEQUENCE [LARGE SCALE GENOMIC DNA]</scope>
    <source>
        <strain evidence="6 7">DSM 14551</strain>
    </source>
</reference>
<dbReference type="InterPro" id="IPR001647">
    <property type="entry name" value="HTH_TetR"/>
</dbReference>
<keyword evidence="3" id="KW-0804">Transcription</keyword>
<dbReference type="GO" id="GO:0000976">
    <property type="term" value="F:transcription cis-regulatory region binding"/>
    <property type="evidence" value="ECO:0007669"/>
    <property type="project" value="TreeGrafter"/>
</dbReference>
<dbReference type="InterPro" id="IPR036271">
    <property type="entry name" value="Tet_transcr_reg_TetR-rel_C_sf"/>
</dbReference>
<dbReference type="SUPFAM" id="SSF46689">
    <property type="entry name" value="Homeodomain-like"/>
    <property type="match status" value="1"/>
</dbReference>